<dbReference type="SUPFAM" id="SSF52768">
    <property type="entry name" value="Arginase/deacetylase"/>
    <property type="match status" value="1"/>
</dbReference>
<name>A0A4V2YIN7_9PSEU</name>
<dbReference type="InterPro" id="IPR023696">
    <property type="entry name" value="Ureohydrolase_dom_sf"/>
</dbReference>
<dbReference type="GO" id="GO:0033389">
    <property type="term" value="P:putrescine biosynthetic process from arginine, via agmatine"/>
    <property type="evidence" value="ECO:0007669"/>
    <property type="project" value="TreeGrafter"/>
</dbReference>
<dbReference type="Pfam" id="PF00491">
    <property type="entry name" value="Arginase"/>
    <property type="match status" value="1"/>
</dbReference>
<protein>
    <submittedName>
        <fullName evidence="4">Amidohydrolase</fullName>
    </submittedName>
</protein>
<dbReference type="AlphaFoldDB" id="A0A4V2YIN7"/>
<evidence type="ECO:0000256" key="2">
    <source>
        <dbReference type="ARBA" id="ARBA00022801"/>
    </source>
</evidence>
<dbReference type="Gene3D" id="3.40.800.10">
    <property type="entry name" value="Ureohydrolase domain"/>
    <property type="match status" value="1"/>
</dbReference>
<keyword evidence="1" id="KW-0479">Metal-binding</keyword>
<dbReference type="EMBL" id="SMKW01000121">
    <property type="protein sequence ID" value="TDD35597.1"/>
    <property type="molecule type" value="Genomic_DNA"/>
</dbReference>
<evidence type="ECO:0000256" key="1">
    <source>
        <dbReference type="ARBA" id="ARBA00022723"/>
    </source>
</evidence>
<evidence type="ECO:0000256" key="3">
    <source>
        <dbReference type="PROSITE-ProRule" id="PRU00742"/>
    </source>
</evidence>
<dbReference type="GO" id="GO:0046872">
    <property type="term" value="F:metal ion binding"/>
    <property type="evidence" value="ECO:0007669"/>
    <property type="project" value="UniProtKB-KW"/>
</dbReference>
<keyword evidence="2 4" id="KW-0378">Hydrolase</keyword>
<dbReference type="PROSITE" id="PS51409">
    <property type="entry name" value="ARGINASE_2"/>
    <property type="match status" value="1"/>
</dbReference>
<keyword evidence="5" id="KW-1185">Reference proteome</keyword>
<comment type="similarity">
    <text evidence="3">Belongs to the arginase family.</text>
</comment>
<accession>A0A4V2YIN7</accession>
<comment type="caution">
    <text evidence="4">The sequence shown here is derived from an EMBL/GenBank/DDBJ whole genome shotgun (WGS) entry which is preliminary data.</text>
</comment>
<dbReference type="PANTHER" id="PTHR11358:SF26">
    <property type="entry name" value="GUANIDINO ACID HYDROLASE, MITOCHONDRIAL"/>
    <property type="match status" value="1"/>
</dbReference>
<dbReference type="Proteomes" id="UP000294947">
    <property type="component" value="Unassembled WGS sequence"/>
</dbReference>
<dbReference type="InterPro" id="IPR006035">
    <property type="entry name" value="Ureohydrolase"/>
</dbReference>
<gene>
    <name evidence="4" type="ORF">E1288_42975</name>
</gene>
<organism evidence="4 5">
    <name type="scientific">Saccharopolyspora elongata</name>
    <dbReference type="NCBI Taxonomy" id="2530387"/>
    <lineage>
        <taxon>Bacteria</taxon>
        <taxon>Bacillati</taxon>
        <taxon>Actinomycetota</taxon>
        <taxon>Actinomycetes</taxon>
        <taxon>Pseudonocardiales</taxon>
        <taxon>Pseudonocardiaceae</taxon>
        <taxon>Saccharopolyspora</taxon>
    </lineage>
</organism>
<proteinExistence type="inferred from homology"/>
<evidence type="ECO:0000313" key="4">
    <source>
        <dbReference type="EMBL" id="TDD35597.1"/>
    </source>
</evidence>
<dbReference type="PANTHER" id="PTHR11358">
    <property type="entry name" value="ARGINASE/AGMATINASE"/>
    <property type="match status" value="1"/>
</dbReference>
<reference evidence="4 5" key="1">
    <citation type="submission" date="2019-03" db="EMBL/GenBank/DDBJ databases">
        <title>Draft genome sequences of novel Actinobacteria.</title>
        <authorList>
            <person name="Sahin N."/>
            <person name="Ay H."/>
            <person name="Saygin H."/>
        </authorList>
    </citation>
    <scope>NUCLEOTIDE SEQUENCE [LARGE SCALE GENOMIC DNA]</scope>
    <source>
        <strain evidence="4 5">7K502</strain>
    </source>
</reference>
<dbReference type="GO" id="GO:0008783">
    <property type="term" value="F:agmatinase activity"/>
    <property type="evidence" value="ECO:0007669"/>
    <property type="project" value="TreeGrafter"/>
</dbReference>
<dbReference type="OrthoDB" id="7331788at2"/>
<evidence type="ECO:0000313" key="5">
    <source>
        <dbReference type="Proteomes" id="UP000294947"/>
    </source>
</evidence>
<sequence>MPRSKPEEPFLKYLIDEVDPERTFLNAPYQPDATQVDTPYAFIGLPFGPPYHATDLTLCAGGADEVRKESYRQAYALNWDHYDFDYGDVLFPGDTPTVTDLGTLPSDFRNPDAVWDDGIDLFTTLISRGTVPLVVGAFDSIPPIIGGAFTAEKINVLQIDSHLDFRHERYGVTRGFSSPMRRLREYPWVNDIVQVGLRGAGSARAQDIKDALDSGNRLITAWDVHEHGAQKVLDSLTSDGRWLITIDCDGLDTSIAPAIGAREPGGLTFHEARTLVSGLARRNKVAALVFTEYQPALDIQSITAHTILRLMINVIGTQRSPKAEVPFTSSSRGTPESTRR</sequence>